<evidence type="ECO:0000256" key="1">
    <source>
        <dbReference type="ARBA" id="ARBA00004123"/>
    </source>
</evidence>
<comment type="subcellular location">
    <subcellularLocation>
        <location evidence="1">Nucleus</location>
    </subcellularLocation>
</comment>
<proteinExistence type="inferred from homology"/>
<gene>
    <name evidence="6" type="ORF">BT63DRAFT_419467</name>
</gene>
<evidence type="ECO:0000259" key="5">
    <source>
        <dbReference type="SMART" id="SM00657"/>
    </source>
</evidence>
<dbReference type="Pfam" id="PF03874">
    <property type="entry name" value="RNA_pol_Rpb4"/>
    <property type="match status" value="1"/>
</dbReference>
<feature type="region of interest" description="Disordered" evidence="4">
    <location>
        <begin position="1"/>
        <end position="40"/>
    </location>
</feature>
<reference evidence="6" key="1">
    <citation type="journal article" date="2020" name="Stud. Mycol.">
        <title>101 Dothideomycetes genomes: a test case for predicting lifestyles and emergence of pathogens.</title>
        <authorList>
            <person name="Haridas S."/>
            <person name="Albert R."/>
            <person name="Binder M."/>
            <person name="Bloem J."/>
            <person name="Labutti K."/>
            <person name="Salamov A."/>
            <person name="Andreopoulos B."/>
            <person name="Baker S."/>
            <person name="Barry K."/>
            <person name="Bills G."/>
            <person name="Bluhm B."/>
            <person name="Cannon C."/>
            <person name="Castanera R."/>
            <person name="Culley D."/>
            <person name="Daum C."/>
            <person name="Ezra D."/>
            <person name="Gonzalez J."/>
            <person name="Henrissat B."/>
            <person name="Kuo A."/>
            <person name="Liang C."/>
            <person name="Lipzen A."/>
            <person name="Lutzoni F."/>
            <person name="Magnuson J."/>
            <person name="Mondo S."/>
            <person name="Nolan M."/>
            <person name="Ohm R."/>
            <person name="Pangilinan J."/>
            <person name="Park H.-J."/>
            <person name="Ramirez L."/>
            <person name="Alfaro M."/>
            <person name="Sun H."/>
            <person name="Tritt A."/>
            <person name="Yoshinaga Y."/>
            <person name="Zwiers L.-H."/>
            <person name="Turgeon B."/>
            <person name="Goodwin S."/>
            <person name="Spatafora J."/>
            <person name="Crous P."/>
            <person name="Grigoriev I."/>
        </authorList>
    </citation>
    <scope>NUCLEOTIDE SEQUENCE</scope>
    <source>
        <strain evidence="6">CBS 115976</strain>
    </source>
</reference>
<protein>
    <submittedName>
        <fullName evidence="6">RNA polymerase Rpb4</fullName>
    </submittedName>
</protein>
<feature type="compositionally biased region" description="Pro residues" evidence="4">
    <location>
        <begin position="1"/>
        <end position="10"/>
    </location>
</feature>
<comment type="similarity">
    <text evidence="3">Belongs to the eukaryotic RPB4 RNA polymerase subunit family.</text>
</comment>
<dbReference type="GO" id="GO:0006352">
    <property type="term" value="P:DNA-templated transcription initiation"/>
    <property type="evidence" value="ECO:0007669"/>
    <property type="project" value="InterPro"/>
</dbReference>
<dbReference type="InterPro" id="IPR005574">
    <property type="entry name" value="Rpb4/RPC9"/>
</dbReference>
<dbReference type="InterPro" id="IPR045222">
    <property type="entry name" value="Rpb4-like"/>
</dbReference>
<dbReference type="InterPro" id="IPR006590">
    <property type="entry name" value="RNA_pol_Rpb4/RPC9_core"/>
</dbReference>
<evidence type="ECO:0000256" key="4">
    <source>
        <dbReference type="SAM" id="MobiDB-lite"/>
    </source>
</evidence>
<dbReference type="AlphaFoldDB" id="A0A6A6UQV9"/>
<dbReference type="InterPro" id="IPR010997">
    <property type="entry name" value="HRDC-like_sf"/>
</dbReference>
<dbReference type="SUPFAM" id="SSF47819">
    <property type="entry name" value="HRDC-like"/>
    <property type="match status" value="1"/>
</dbReference>
<keyword evidence="2" id="KW-0539">Nucleus</keyword>
<dbReference type="EMBL" id="MU004230">
    <property type="protein sequence ID" value="KAF2674160.1"/>
    <property type="molecule type" value="Genomic_DNA"/>
</dbReference>
<dbReference type="GO" id="GO:0030880">
    <property type="term" value="C:RNA polymerase complex"/>
    <property type="evidence" value="ECO:0007669"/>
    <property type="project" value="InterPro"/>
</dbReference>
<feature type="domain" description="RNA polymerase Rpb4/RPC9 core" evidence="5">
    <location>
        <begin position="46"/>
        <end position="164"/>
    </location>
</feature>
<dbReference type="PANTHER" id="PTHR21297">
    <property type="entry name" value="DNA-DIRECTED RNA POLYMERASE II"/>
    <property type="match status" value="1"/>
</dbReference>
<dbReference type="GO" id="GO:0000166">
    <property type="term" value="F:nucleotide binding"/>
    <property type="evidence" value="ECO:0007669"/>
    <property type="project" value="InterPro"/>
</dbReference>
<dbReference type="Gene3D" id="1.20.1250.40">
    <property type="match status" value="1"/>
</dbReference>
<evidence type="ECO:0000313" key="6">
    <source>
        <dbReference type="EMBL" id="KAF2674160.1"/>
    </source>
</evidence>
<dbReference type="InterPro" id="IPR038324">
    <property type="entry name" value="Rpb4/RPC9_sf"/>
</dbReference>
<dbReference type="SMART" id="SM00657">
    <property type="entry name" value="RPOL4c"/>
    <property type="match status" value="1"/>
</dbReference>
<sequence length="165" mass="18313">MSTTPPPTDLPNPNAIRDSKKAGWLPERAKPPVPPEDEAGTTLHLGAFTSTPALSISAAKILLNLMAAKRKKAGHKEVHTEITQKMLVYVDNFARFRVVQQVHLLETAFEVYPQLEQFEKGQLANLVPHDVEEAKMLIPSLVDKIGDEDLEELLNEIEVIRTGDT</sequence>
<evidence type="ECO:0000256" key="3">
    <source>
        <dbReference type="ARBA" id="ARBA00025724"/>
    </source>
</evidence>
<evidence type="ECO:0000313" key="7">
    <source>
        <dbReference type="Proteomes" id="UP000799302"/>
    </source>
</evidence>
<dbReference type="GO" id="GO:0005634">
    <property type="term" value="C:nucleus"/>
    <property type="evidence" value="ECO:0007669"/>
    <property type="project" value="UniProtKB-SubCell"/>
</dbReference>
<organism evidence="6 7">
    <name type="scientific">Microthyrium microscopicum</name>
    <dbReference type="NCBI Taxonomy" id="703497"/>
    <lineage>
        <taxon>Eukaryota</taxon>
        <taxon>Fungi</taxon>
        <taxon>Dikarya</taxon>
        <taxon>Ascomycota</taxon>
        <taxon>Pezizomycotina</taxon>
        <taxon>Dothideomycetes</taxon>
        <taxon>Dothideomycetes incertae sedis</taxon>
        <taxon>Microthyriales</taxon>
        <taxon>Microthyriaceae</taxon>
        <taxon>Microthyrium</taxon>
    </lineage>
</organism>
<accession>A0A6A6UQV9</accession>
<dbReference type="OrthoDB" id="2186918at2759"/>
<keyword evidence="7" id="KW-1185">Reference proteome</keyword>
<name>A0A6A6UQV9_9PEZI</name>
<dbReference type="Proteomes" id="UP000799302">
    <property type="component" value="Unassembled WGS sequence"/>
</dbReference>
<evidence type="ECO:0000256" key="2">
    <source>
        <dbReference type="ARBA" id="ARBA00023242"/>
    </source>
</evidence>